<sequence length="627" mass="69931">MAPTEGAAAVVVRPKTPNRELTAVDRARQVLEDEINAHKRQVIAKTRELNKLVAISCLPPELLTEIFMHYATFVRQGAVQPAPYAMARSPYARTNCKSWIKIAHVSHYWREVALGSPRLWSEFTVDRLEWTQEMLARSKRAPLHLTIVATTGTLESFELAMKELPRIESLVFKIGSMEKLVNKPVIGSEAPLLKSLTITHPRPSFIHMTAAGSEILFDKVDLPSLTHLELVDTRVSWQSSVFKSTLTHLTFRSGDTSYEYVSASITTVLRTLEGLPALQNLELKGVLPSLPDDTPPLIDDLMVNLPHLRTLLLGSSAKTCAFVLQHMAFPADVTLQLDCTDLRSNEAAQLCPVLSSKLRSDPEHGRVVPPLLTLSISETSLKAWTQDYPISVLHPVPSSVIPPKAQPKLCITMYRPSYGSATLFNVVLDTLPIANVRNLHLGAHDHTMEKKEWLRMCGGMTGLRELGVGRFGETGLPEALASRVPVPGATPPVPAQGSSKKPRRKMQPFLPGLRTLQLTGLRLRRTAPDVYGADADADAGLLPQYTKMLATRRRSKCPLALRLRDCMNVCQDDILKLRKDAASVEWDGAENWDDEDEYDDDDEELYGDPYYDEDFSDDDPPFFFFPW</sequence>
<dbReference type="SUPFAM" id="SSF81383">
    <property type="entry name" value="F-box domain"/>
    <property type="match status" value="1"/>
</dbReference>
<evidence type="ECO:0008006" key="5">
    <source>
        <dbReference type="Google" id="ProtNLM"/>
    </source>
</evidence>
<keyword evidence="1" id="KW-0175">Coiled coil</keyword>
<dbReference type="AlphaFoldDB" id="A0A9P3GAS7"/>
<keyword evidence="4" id="KW-1185">Reference proteome</keyword>
<reference evidence="3 4" key="1">
    <citation type="submission" date="2021-08" db="EMBL/GenBank/DDBJ databases">
        <title>Draft Genome Sequence of Phanerochaete sordida strain YK-624.</title>
        <authorList>
            <person name="Mori T."/>
            <person name="Dohra H."/>
            <person name="Suzuki T."/>
            <person name="Kawagishi H."/>
            <person name="Hirai H."/>
        </authorList>
    </citation>
    <scope>NUCLEOTIDE SEQUENCE [LARGE SCALE GENOMIC DNA]</scope>
    <source>
        <strain evidence="3 4">YK-624</strain>
    </source>
</reference>
<gene>
    <name evidence="3" type="ORF">PsYK624_073510</name>
</gene>
<evidence type="ECO:0000313" key="4">
    <source>
        <dbReference type="Proteomes" id="UP000703269"/>
    </source>
</evidence>
<dbReference type="OrthoDB" id="3264373at2759"/>
<dbReference type="Gene3D" id="3.80.10.10">
    <property type="entry name" value="Ribonuclease Inhibitor"/>
    <property type="match status" value="1"/>
</dbReference>
<dbReference type="InterPro" id="IPR032675">
    <property type="entry name" value="LRR_dom_sf"/>
</dbReference>
<accession>A0A9P3GAS7</accession>
<name>A0A9P3GAS7_9APHY</name>
<evidence type="ECO:0000256" key="1">
    <source>
        <dbReference type="SAM" id="Coils"/>
    </source>
</evidence>
<protein>
    <recommendedName>
        <fullName evidence="5">F-box domain-containing protein</fullName>
    </recommendedName>
</protein>
<dbReference type="EMBL" id="BPQB01000020">
    <property type="protein sequence ID" value="GJE91202.1"/>
    <property type="molecule type" value="Genomic_DNA"/>
</dbReference>
<organism evidence="3 4">
    <name type="scientific">Phanerochaete sordida</name>
    <dbReference type="NCBI Taxonomy" id="48140"/>
    <lineage>
        <taxon>Eukaryota</taxon>
        <taxon>Fungi</taxon>
        <taxon>Dikarya</taxon>
        <taxon>Basidiomycota</taxon>
        <taxon>Agaricomycotina</taxon>
        <taxon>Agaricomycetes</taxon>
        <taxon>Polyporales</taxon>
        <taxon>Phanerochaetaceae</taxon>
        <taxon>Phanerochaete</taxon>
    </lineage>
</organism>
<dbReference type="InterPro" id="IPR036047">
    <property type="entry name" value="F-box-like_dom_sf"/>
</dbReference>
<dbReference type="SUPFAM" id="SSF52047">
    <property type="entry name" value="RNI-like"/>
    <property type="match status" value="1"/>
</dbReference>
<feature type="coiled-coil region" evidence="1">
    <location>
        <begin position="21"/>
        <end position="48"/>
    </location>
</feature>
<feature type="region of interest" description="Disordered" evidence="2">
    <location>
        <begin position="482"/>
        <end position="506"/>
    </location>
</feature>
<dbReference type="Proteomes" id="UP000703269">
    <property type="component" value="Unassembled WGS sequence"/>
</dbReference>
<dbReference type="Gene3D" id="1.20.1280.50">
    <property type="match status" value="1"/>
</dbReference>
<evidence type="ECO:0000256" key="2">
    <source>
        <dbReference type="SAM" id="MobiDB-lite"/>
    </source>
</evidence>
<proteinExistence type="predicted"/>
<evidence type="ECO:0000313" key="3">
    <source>
        <dbReference type="EMBL" id="GJE91202.1"/>
    </source>
</evidence>
<comment type="caution">
    <text evidence="3">The sequence shown here is derived from an EMBL/GenBank/DDBJ whole genome shotgun (WGS) entry which is preliminary data.</text>
</comment>